<proteinExistence type="predicted"/>
<sequence>MEPITNQADGSYHKSGSRNQSQYWQQQPVANPAAGTYRNHASHATVLAPVTTQRRTGHFHCSRGRQRCFSHCDQLPFNRVQKLQAQKSTDHNVPCKFCDAETVTAIAIFKRQKIATATVNRLKPR</sequence>
<name>A0ABD0LWT5_9CAEN</name>
<dbReference type="AlphaFoldDB" id="A0ABD0LWT5"/>
<gene>
    <name evidence="2" type="ORF">BaRGS_00005170</name>
</gene>
<keyword evidence="3" id="KW-1185">Reference proteome</keyword>
<accession>A0ABD0LWT5</accession>
<feature type="region of interest" description="Disordered" evidence="1">
    <location>
        <begin position="1"/>
        <end position="38"/>
    </location>
</feature>
<evidence type="ECO:0000313" key="3">
    <source>
        <dbReference type="Proteomes" id="UP001519460"/>
    </source>
</evidence>
<dbReference type="EMBL" id="JACVVK020000019">
    <property type="protein sequence ID" value="KAK7503631.1"/>
    <property type="molecule type" value="Genomic_DNA"/>
</dbReference>
<evidence type="ECO:0000313" key="2">
    <source>
        <dbReference type="EMBL" id="KAK7503631.1"/>
    </source>
</evidence>
<dbReference type="Proteomes" id="UP001519460">
    <property type="component" value="Unassembled WGS sequence"/>
</dbReference>
<comment type="caution">
    <text evidence="2">The sequence shown here is derived from an EMBL/GenBank/DDBJ whole genome shotgun (WGS) entry which is preliminary data.</text>
</comment>
<reference evidence="2 3" key="1">
    <citation type="journal article" date="2023" name="Sci. Data">
        <title>Genome assembly of the Korean intertidal mud-creeper Batillaria attramentaria.</title>
        <authorList>
            <person name="Patra A.K."/>
            <person name="Ho P.T."/>
            <person name="Jun S."/>
            <person name="Lee S.J."/>
            <person name="Kim Y."/>
            <person name="Won Y.J."/>
        </authorList>
    </citation>
    <scope>NUCLEOTIDE SEQUENCE [LARGE SCALE GENOMIC DNA]</scope>
    <source>
        <strain evidence="2">Wonlab-2016</strain>
    </source>
</reference>
<organism evidence="2 3">
    <name type="scientific">Batillaria attramentaria</name>
    <dbReference type="NCBI Taxonomy" id="370345"/>
    <lineage>
        <taxon>Eukaryota</taxon>
        <taxon>Metazoa</taxon>
        <taxon>Spiralia</taxon>
        <taxon>Lophotrochozoa</taxon>
        <taxon>Mollusca</taxon>
        <taxon>Gastropoda</taxon>
        <taxon>Caenogastropoda</taxon>
        <taxon>Sorbeoconcha</taxon>
        <taxon>Cerithioidea</taxon>
        <taxon>Batillariidae</taxon>
        <taxon>Batillaria</taxon>
    </lineage>
</organism>
<feature type="compositionally biased region" description="Polar residues" evidence="1">
    <location>
        <begin position="17"/>
        <end position="29"/>
    </location>
</feature>
<evidence type="ECO:0000256" key="1">
    <source>
        <dbReference type="SAM" id="MobiDB-lite"/>
    </source>
</evidence>
<protein>
    <submittedName>
        <fullName evidence="2">Uncharacterized protein</fullName>
    </submittedName>
</protein>